<evidence type="ECO:0000313" key="2">
    <source>
        <dbReference type="Proteomes" id="UP000003093"/>
    </source>
</evidence>
<reference evidence="1 2" key="1">
    <citation type="journal article" date="2012" name="MBio">
        <title>Identification of a highly transmissible animal-independent Staphylococcus aureus ST398 clone with distinct genomic and cell adhesion properties.</title>
        <authorList>
            <person name="Uhlemann A.C."/>
            <person name="Porcella S.F."/>
            <person name="Trivedi S."/>
            <person name="Sullivan S.B."/>
            <person name="Hafer C."/>
            <person name="Kennedy A.D."/>
            <person name="Barbian K.D."/>
            <person name="McCarthy A.J."/>
            <person name="Street C."/>
            <person name="Hirschberg D.L."/>
            <person name="Lipkin W.I."/>
            <person name="Lindsay J.A."/>
            <person name="DeLeo F.R."/>
            <person name="Lowy F.D."/>
        </authorList>
    </citation>
    <scope>NUCLEOTIDE SEQUENCE [LARGE SCALE GENOMIC DNA]</scope>
    <source>
        <strain evidence="1 2">DR10</strain>
    </source>
</reference>
<comment type="caution">
    <text evidence="1">The sequence shown here is derived from an EMBL/GenBank/DDBJ whole genome shotgun (WGS) entry which is preliminary data.</text>
</comment>
<organism evidence="1 2">
    <name type="scientific">Staphylococcus aureus subsp. aureus DR10</name>
    <dbReference type="NCBI Taxonomy" id="1155079"/>
    <lineage>
        <taxon>Bacteria</taxon>
        <taxon>Bacillati</taxon>
        <taxon>Bacillota</taxon>
        <taxon>Bacilli</taxon>
        <taxon>Bacillales</taxon>
        <taxon>Staphylococcaceae</taxon>
        <taxon>Staphylococcus</taxon>
    </lineage>
</organism>
<dbReference type="AlphaFoldDB" id="A0ABC9PWJ2"/>
<name>A0ABC9PWJ2_STAA5</name>
<gene>
    <name evidence="1" type="ORF">ST398NM02_2902</name>
</gene>
<dbReference type="Proteomes" id="UP000003093">
    <property type="component" value="Unassembled WGS sequence"/>
</dbReference>
<dbReference type="EMBL" id="AIDT01000034">
    <property type="protein sequence ID" value="EIA12919.1"/>
    <property type="molecule type" value="Genomic_DNA"/>
</dbReference>
<sequence length="34" mass="3975">MIYIFQRAQTVAEHENLAILKWSNISNIIETLIT</sequence>
<protein>
    <submittedName>
        <fullName evidence="1">Uncharacterized protein</fullName>
    </submittedName>
</protein>
<accession>A0ABC9PWJ2</accession>
<evidence type="ECO:0000313" key="1">
    <source>
        <dbReference type="EMBL" id="EIA12919.1"/>
    </source>
</evidence>
<proteinExistence type="predicted"/>